<keyword evidence="8" id="KW-1185">Reference proteome</keyword>
<evidence type="ECO:0000313" key="8">
    <source>
        <dbReference type="Proteomes" id="UP001215598"/>
    </source>
</evidence>
<evidence type="ECO:0000256" key="5">
    <source>
        <dbReference type="SAM" id="MobiDB-lite"/>
    </source>
</evidence>
<keyword evidence="3" id="KW-0862">Zinc</keyword>
<organism evidence="7 8">
    <name type="scientific">Mycena metata</name>
    <dbReference type="NCBI Taxonomy" id="1033252"/>
    <lineage>
        <taxon>Eukaryota</taxon>
        <taxon>Fungi</taxon>
        <taxon>Dikarya</taxon>
        <taxon>Basidiomycota</taxon>
        <taxon>Agaricomycotina</taxon>
        <taxon>Agaricomycetes</taxon>
        <taxon>Agaricomycetidae</taxon>
        <taxon>Agaricales</taxon>
        <taxon>Marasmiineae</taxon>
        <taxon>Mycenaceae</taxon>
        <taxon>Mycena</taxon>
    </lineage>
</organism>
<sequence length="655" mass="72983">MQTSSSEADQAEEKQKNKSDRVIATSAVRGSEKALETLYSKIGSLPKTQSDAFLASFFVNLDPRGIPSQDAEPAPTQATVSCAWISLQGIYAQADIPLGAFLDLWPNMWQWVCFFHQHRATEDDMEGNICLDLITFVARFNLHDEEIKKLLATPGFVFFVTRAWFCRLQDDEPDLGYGYPALVQLLFERKAGITKRVIRDMIEGAGGTLVDLVALVVSYINAILPGPTDFITPKEVYLLSPIVDFVTTVDDVLEGREMLHYRQALGSFGVTLLSFGVTRALCNMAYGCIHQNEMAGTLTLLRQTLILLIRILGDSKGYRFIGESLEHGLVHTIVSCATMRVEHPACTVFLEQILPTLMIYHGDVQRLDHAFDHAEPILHCEPFRNCALVDKWRVFASLARERLALVNQLGSLPYRRACDNVKIHEKAALKRCSGCLAFYYCSPQCQQVDWRDGGHRQVCTRASFHLGGGPYKELTVRERLFMRAVLAHDYEKHKWSTVYVQEVTFMAENPGVPHFTMFNYRYGAVKITVHDISATHVGSATWDSFHGPAAWAALSGAPEWINDAARSSKSDGGTHAIARFAPPPKEVPELANEIPNFVRGLKSSAKLRKNVVEWQVSRLYAVKISNMPAGHAVARAGGPRRFPAAEPAPVASDQR</sequence>
<protein>
    <recommendedName>
        <fullName evidence="6">MYND-type domain-containing protein</fullName>
    </recommendedName>
</protein>
<feature type="region of interest" description="Disordered" evidence="5">
    <location>
        <begin position="634"/>
        <end position="655"/>
    </location>
</feature>
<feature type="region of interest" description="Disordered" evidence="5">
    <location>
        <begin position="1"/>
        <end position="24"/>
    </location>
</feature>
<reference evidence="7" key="1">
    <citation type="submission" date="2023-03" db="EMBL/GenBank/DDBJ databases">
        <title>Massive genome expansion in bonnet fungi (Mycena s.s.) driven by repeated elements and novel gene families across ecological guilds.</title>
        <authorList>
            <consortium name="Lawrence Berkeley National Laboratory"/>
            <person name="Harder C.B."/>
            <person name="Miyauchi S."/>
            <person name="Viragh M."/>
            <person name="Kuo A."/>
            <person name="Thoen E."/>
            <person name="Andreopoulos B."/>
            <person name="Lu D."/>
            <person name="Skrede I."/>
            <person name="Drula E."/>
            <person name="Henrissat B."/>
            <person name="Morin E."/>
            <person name="Kohler A."/>
            <person name="Barry K."/>
            <person name="LaButti K."/>
            <person name="Morin E."/>
            <person name="Salamov A."/>
            <person name="Lipzen A."/>
            <person name="Mereny Z."/>
            <person name="Hegedus B."/>
            <person name="Baldrian P."/>
            <person name="Stursova M."/>
            <person name="Weitz H."/>
            <person name="Taylor A."/>
            <person name="Grigoriev I.V."/>
            <person name="Nagy L.G."/>
            <person name="Martin F."/>
            <person name="Kauserud H."/>
        </authorList>
    </citation>
    <scope>NUCLEOTIDE SEQUENCE</scope>
    <source>
        <strain evidence="7">CBHHK182m</strain>
    </source>
</reference>
<evidence type="ECO:0000256" key="1">
    <source>
        <dbReference type="ARBA" id="ARBA00022723"/>
    </source>
</evidence>
<dbReference type="AlphaFoldDB" id="A0AAD7NVU0"/>
<evidence type="ECO:0000256" key="2">
    <source>
        <dbReference type="ARBA" id="ARBA00022771"/>
    </source>
</evidence>
<keyword evidence="1" id="KW-0479">Metal-binding</keyword>
<gene>
    <name evidence="7" type="ORF">B0H16DRAFT_1853537</name>
</gene>
<dbReference type="Proteomes" id="UP001215598">
    <property type="component" value="Unassembled WGS sequence"/>
</dbReference>
<feature type="domain" description="MYND-type" evidence="6">
    <location>
        <begin position="415"/>
        <end position="459"/>
    </location>
</feature>
<dbReference type="GO" id="GO:0008270">
    <property type="term" value="F:zinc ion binding"/>
    <property type="evidence" value="ECO:0007669"/>
    <property type="project" value="UniProtKB-KW"/>
</dbReference>
<comment type="caution">
    <text evidence="7">The sequence shown here is derived from an EMBL/GenBank/DDBJ whole genome shotgun (WGS) entry which is preliminary data.</text>
</comment>
<name>A0AAD7NVU0_9AGAR</name>
<proteinExistence type="predicted"/>
<evidence type="ECO:0000313" key="7">
    <source>
        <dbReference type="EMBL" id="KAJ7777195.1"/>
    </source>
</evidence>
<dbReference type="PROSITE" id="PS50865">
    <property type="entry name" value="ZF_MYND_2"/>
    <property type="match status" value="1"/>
</dbReference>
<dbReference type="Gene3D" id="6.10.140.2220">
    <property type="match status" value="1"/>
</dbReference>
<dbReference type="InterPro" id="IPR002893">
    <property type="entry name" value="Znf_MYND"/>
</dbReference>
<evidence type="ECO:0000259" key="6">
    <source>
        <dbReference type="PROSITE" id="PS50865"/>
    </source>
</evidence>
<accession>A0AAD7NVU0</accession>
<feature type="compositionally biased region" description="Basic and acidic residues" evidence="5">
    <location>
        <begin position="11"/>
        <end position="21"/>
    </location>
</feature>
<dbReference type="SUPFAM" id="SSF144232">
    <property type="entry name" value="HIT/MYND zinc finger-like"/>
    <property type="match status" value="1"/>
</dbReference>
<evidence type="ECO:0000256" key="3">
    <source>
        <dbReference type="ARBA" id="ARBA00022833"/>
    </source>
</evidence>
<dbReference type="Pfam" id="PF01753">
    <property type="entry name" value="zf-MYND"/>
    <property type="match status" value="1"/>
</dbReference>
<dbReference type="EMBL" id="JARKIB010000008">
    <property type="protein sequence ID" value="KAJ7777195.1"/>
    <property type="molecule type" value="Genomic_DNA"/>
</dbReference>
<evidence type="ECO:0000256" key="4">
    <source>
        <dbReference type="PROSITE-ProRule" id="PRU00134"/>
    </source>
</evidence>
<keyword evidence="2 4" id="KW-0863">Zinc-finger</keyword>